<evidence type="ECO:0000256" key="4">
    <source>
        <dbReference type="ARBA" id="ARBA00022989"/>
    </source>
</evidence>
<sequence length="450" mass="48901">MEKQRERFSSSLTAFLATLSSAVGLGNIWMFPYMVGENGGAAFIIVYLCCVFFIGLPTLISEFSIGRGTRKNLLGATKIVTENRVFRSVGIIGIIASYSILFFYTVVGGWVYSYVFKSIIGTFRGITAEGTAEIFRATTLSMVEPIAWQLAIVIVASIILAFGVKSGIEKITKVAMPLLVILLIICAGRSLTLSGAIDGIVFLLKPDFSKISFEVVLTALGLAFLKLSIGTGSMTTYSSYFTSDNSLIGTGTKLAFADTGVSLLAGLAIFPAVFSFGLEPTGGPGLLFNTLPLIFEKVPGGEVLLVIFFMLTAMAATMATISIIEVLIATFIEEFKFTRRKAIIINLFIIMFIGSLTALSVGEGALLAEFKIFNYNLFDLFDVLTSKVLLPLNGLLFVILCGHFVKKEYMKKELTNDGLLNNKALADSVYFNIKYITPVLIIIVFIKTFI</sequence>
<dbReference type="RefSeq" id="WP_143316183.1">
    <property type="nucleotide sequence ID" value="NZ_JACSRA010000013.1"/>
</dbReference>
<feature type="transmembrane region" description="Helical" evidence="6">
    <location>
        <begin position="40"/>
        <end position="65"/>
    </location>
</feature>
<comment type="caution">
    <text evidence="7">The sequence shown here is derived from an EMBL/GenBank/DDBJ whole genome shotgun (WGS) entry which is preliminary data.</text>
</comment>
<dbReference type="EMBL" id="JACSRA010000013">
    <property type="protein sequence ID" value="MBD7911662.1"/>
    <property type="molecule type" value="Genomic_DNA"/>
</dbReference>
<feature type="transmembrane region" description="Helical" evidence="6">
    <location>
        <begin position="254"/>
        <end position="278"/>
    </location>
</feature>
<feature type="transmembrane region" description="Helical" evidence="6">
    <location>
        <begin position="344"/>
        <end position="368"/>
    </location>
</feature>
<organism evidence="7 8">
    <name type="scientific">Clostridium cibarium</name>
    <dbReference type="NCBI Taxonomy" id="2762247"/>
    <lineage>
        <taxon>Bacteria</taxon>
        <taxon>Bacillati</taxon>
        <taxon>Bacillota</taxon>
        <taxon>Clostridia</taxon>
        <taxon>Eubacteriales</taxon>
        <taxon>Clostridiaceae</taxon>
        <taxon>Clostridium</taxon>
    </lineage>
</organism>
<dbReference type="Proteomes" id="UP000627781">
    <property type="component" value="Unassembled WGS sequence"/>
</dbReference>
<feature type="transmembrane region" description="Helical" evidence="6">
    <location>
        <begin position="216"/>
        <end position="242"/>
    </location>
</feature>
<dbReference type="InterPro" id="IPR037272">
    <property type="entry name" value="SNS_sf"/>
</dbReference>
<keyword evidence="4 6" id="KW-1133">Transmembrane helix</keyword>
<feature type="transmembrane region" description="Helical" evidence="6">
    <location>
        <begin position="388"/>
        <end position="405"/>
    </location>
</feature>
<name>A0ABR8PU42_9CLOT</name>
<protein>
    <submittedName>
        <fullName evidence="7">Sodium-dependent transporter</fullName>
    </submittedName>
</protein>
<dbReference type="PROSITE" id="PS50267">
    <property type="entry name" value="NA_NEUROTRAN_SYMP_3"/>
    <property type="match status" value="1"/>
</dbReference>
<proteinExistence type="predicted"/>
<dbReference type="NCBIfam" id="NF037979">
    <property type="entry name" value="Na_transp"/>
    <property type="match status" value="1"/>
</dbReference>
<dbReference type="PANTHER" id="PTHR42948:SF1">
    <property type="entry name" value="TRANSPORTER"/>
    <property type="match status" value="1"/>
</dbReference>
<dbReference type="InterPro" id="IPR047218">
    <property type="entry name" value="YocR/YhdH-like"/>
</dbReference>
<dbReference type="InterPro" id="IPR000175">
    <property type="entry name" value="Na/ntran_symport"/>
</dbReference>
<keyword evidence="5 6" id="KW-0472">Membrane</keyword>
<dbReference type="CDD" id="cd10336">
    <property type="entry name" value="SLC6sbd_Tyt1-Like"/>
    <property type="match status" value="1"/>
</dbReference>
<evidence type="ECO:0000256" key="1">
    <source>
        <dbReference type="ARBA" id="ARBA00004141"/>
    </source>
</evidence>
<evidence type="ECO:0000313" key="7">
    <source>
        <dbReference type="EMBL" id="MBD7911662.1"/>
    </source>
</evidence>
<evidence type="ECO:0000313" key="8">
    <source>
        <dbReference type="Proteomes" id="UP000627781"/>
    </source>
</evidence>
<feature type="transmembrane region" description="Helical" evidence="6">
    <location>
        <begin position="176"/>
        <end position="204"/>
    </location>
</feature>
<dbReference type="Pfam" id="PF00209">
    <property type="entry name" value="SNF"/>
    <property type="match status" value="2"/>
</dbReference>
<feature type="transmembrane region" description="Helical" evidence="6">
    <location>
        <begin position="303"/>
        <end position="332"/>
    </location>
</feature>
<evidence type="ECO:0000256" key="3">
    <source>
        <dbReference type="ARBA" id="ARBA00022692"/>
    </source>
</evidence>
<evidence type="ECO:0000256" key="2">
    <source>
        <dbReference type="ARBA" id="ARBA00022448"/>
    </source>
</evidence>
<dbReference type="PANTHER" id="PTHR42948">
    <property type="entry name" value="TRANSPORTER"/>
    <property type="match status" value="1"/>
</dbReference>
<feature type="transmembrane region" description="Helical" evidence="6">
    <location>
        <begin position="85"/>
        <end position="107"/>
    </location>
</feature>
<reference evidence="7 8" key="1">
    <citation type="submission" date="2020-08" db="EMBL/GenBank/DDBJ databases">
        <title>A Genomic Blueprint of the Chicken Gut Microbiome.</title>
        <authorList>
            <person name="Gilroy R."/>
            <person name="Ravi A."/>
            <person name="Getino M."/>
            <person name="Pursley I."/>
            <person name="Horton D.L."/>
            <person name="Alikhan N.-F."/>
            <person name="Baker D."/>
            <person name="Gharbi K."/>
            <person name="Hall N."/>
            <person name="Watson M."/>
            <person name="Adriaenssens E.M."/>
            <person name="Foster-Nyarko E."/>
            <person name="Jarju S."/>
            <person name="Secka A."/>
            <person name="Antonio M."/>
            <person name="Oren A."/>
            <person name="Chaudhuri R."/>
            <person name="La Ragione R.M."/>
            <person name="Hildebrand F."/>
            <person name="Pallen M.J."/>
        </authorList>
    </citation>
    <scope>NUCLEOTIDE SEQUENCE [LARGE SCALE GENOMIC DNA]</scope>
    <source>
        <strain evidence="7 8">Sa3CVN1</strain>
    </source>
</reference>
<keyword evidence="8" id="KW-1185">Reference proteome</keyword>
<evidence type="ECO:0000256" key="6">
    <source>
        <dbReference type="SAM" id="Phobius"/>
    </source>
</evidence>
<comment type="subcellular location">
    <subcellularLocation>
        <location evidence="1">Membrane</location>
        <topology evidence="1">Multi-pass membrane protein</topology>
    </subcellularLocation>
</comment>
<keyword evidence="2" id="KW-0813">Transport</keyword>
<keyword evidence="3 6" id="KW-0812">Transmembrane</keyword>
<feature type="transmembrane region" description="Helical" evidence="6">
    <location>
        <begin position="146"/>
        <end position="164"/>
    </location>
</feature>
<dbReference type="PRINTS" id="PR00176">
    <property type="entry name" value="NANEUSMPORT"/>
</dbReference>
<evidence type="ECO:0000256" key="5">
    <source>
        <dbReference type="ARBA" id="ARBA00023136"/>
    </source>
</evidence>
<dbReference type="SUPFAM" id="SSF161070">
    <property type="entry name" value="SNF-like"/>
    <property type="match status" value="1"/>
</dbReference>
<gene>
    <name evidence="7" type="ORF">H9661_09865</name>
</gene>
<accession>A0ABR8PU42</accession>